<dbReference type="Proteomes" id="UP001295469">
    <property type="component" value="Chromosome C03"/>
</dbReference>
<reference evidence="2" key="1">
    <citation type="submission" date="2021-01" db="EMBL/GenBank/DDBJ databases">
        <authorList>
            <consortium name="Genoscope - CEA"/>
            <person name="William W."/>
        </authorList>
    </citation>
    <scope>NUCLEOTIDE SEQUENCE</scope>
</reference>
<name>A0A816I7I7_BRANA</name>
<evidence type="ECO:0000313" key="2">
    <source>
        <dbReference type="EMBL" id="CAF1701316.1"/>
    </source>
</evidence>
<dbReference type="InterPro" id="IPR044730">
    <property type="entry name" value="RNase_H-like_dom_plant"/>
</dbReference>
<dbReference type="InterPro" id="IPR012337">
    <property type="entry name" value="RNaseH-like_sf"/>
</dbReference>
<dbReference type="Pfam" id="PF13456">
    <property type="entry name" value="RVT_3"/>
    <property type="match status" value="1"/>
</dbReference>
<protein>
    <submittedName>
        <fullName evidence="2">(rape) hypothetical protein</fullName>
    </submittedName>
</protein>
<dbReference type="PANTHER" id="PTHR47074">
    <property type="entry name" value="BNAC02G40300D PROTEIN"/>
    <property type="match status" value="1"/>
</dbReference>
<organism evidence="2">
    <name type="scientific">Brassica napus</name>
    <name type="common">Rape</name>
    <dbReference type="NCBI Taxonomy" id="3708"/>
    <lineage>
        <taxon>Eukaryota</taxon>
        <taxon>Viridiplantae</taxon>
        <taxon>Streptophyta</taxon>
        <taxon>Embryophyta</taxon>
        <taxon>Tracheophyta</taxon>
        <taxon>Spermatophyta</taxon>
        <taxon>Magnoliopsida</taxon>
        <taxon>eudicotyledons</taxon>
        <taxon>Gunneridae</taxon>
        <taxon>Pentapetalae</taxon>
        <taxon>rosids</taxon>
        <taxon>malvids</taxon>
        <taxon>Brassicales</taxon>
        <taxon>Brassicaceae</taxon>
        <taxon>Brassiceae</taxon>
        <taxon>Brassica</taxon>
    </lineage>
</organism>
<dbReference type="InterPro" id="IPR052929">
    <property type="entry name" value="RNase_H-like_EbsB-rel"/>
</dbReference>
<dbReference type="Gramene" id="CDX95614">
    <property type="protein sequence ID" value="CDX95614"/>
    <property type="gene ID" value="GSBRNA2T00101486001"/>
</dbReference>
<feature type="domain" description="RNase H type-1" evidence="1">
    <location>
        <begin position="3"/>
        <end position="74"/>
    </location>
</feature>
<sequence>MREAIQTCRDLGIMKLRVESDSKIIINSVLNDNSVPELYGVVTDILLISSAFESVCFKWIPREDNYVADLLAKHVLGVSETFMTFN</sequence>
<gene>
    <name evidence="2" type="ORF">DARMORV10_C03P29680.1</name>
</gene>
<dbReference type="CDD" id="cd06222">
    <property type="entry name" value="RNase_H_like"/>
    <property type="match status" value="1"/>
</dbReference>
<dbReference type="AlphaFoldDB" id="A0A816I7I7"/>
<dbReference type="GO" id="GO:0004523">
    <property type="term" value="F:RNA-DNA hybrid ribonuclease activity"/>
    <property type="evidence" value="ECO:0007669"/>
    <property type="project" value="InterPro"/>
</dbReference>
<dbReference type="InterPro" id="IPR036397">
    <property type="entry name" value="RNaseH_sf"/>
</dbReference>
<accession>A0A816I7I7</accession>
<dbReference type="InterPro" id="IPR002156">
    <property type="entry name" value="RNaseH_domain"/>
</dbReference>
<evidence type="ECO:0000259" key="1">
    <source>
        <dbReference type="Pfam" id="PF13456"/>
    </source>
</evidence>
<dbReference type="SUPFAM" id="SSF53098">
    <property type="entry name" value="Ribonuclease H-like"/>
    <property type="match status" value="1"/>
</dbReference>
<dbReference type="GO" id="GO:0003676">
    <property type="term" value="F:nucleic acid binding"/>
    <property type="evidence" value="ECO:0007669"/>
    <property type="project" value="InterPro"/>
</dbReference>
<dbReference type="PANTHER" id="PTHR47074:SF11">
    <property type="entry name" value="REVERSE TRANSCRIPTASE-LIKE PROTEIN"/>
    <property type="match status" value="1"/>
</dbReference>
<dbReference type="Gene3D" id="3.30.420.10">
    <property type="entry name" value="Ribonuclease H-like superfamily/Ribonuclease H"/>
    <property type="match status" value="1"/>
</dbReference>
<proteinExistence type="predicted"/>
<dbReference type="OMA" id="VCFKWIP"/>
<dbReference type="EMBL" id="HG994367">
    <property type="protein sequence ID" value="CAF1701316.1"/>
    <property type="molecule type" value="Genomic_DNA"/>
</dbReference>